<dbReference type="InterPro" id="IPR052704">
    <property type="entry name" value="ECF_Sigma-70_Domain"/>
</dbReference>
<evidence type="ECO:0000256" key="2">
    <source>
        <dbReference type="ARBA" id="ARBA00011344"/>
    </source>
</evidence>
<evidence type="ECO:0000259" key="6">
    <source>
        <dbReference type="Pfam" id="PF04542"/>
    </source>
</evidence>
<reference evidence="8 9" key="1">
    <citation type="submission" date="2019-02" db="EMBL/GenBank/DDBJ databases">
        <title>Draft genome sequences of novel Actinobacteria.</title>
        <authorList>
            <person name="Sahin N."/>
            <person name="Ay H."/>
            <person name="Saygin H."/>
        </authorList>
    </citation>
    <scope>NUCLEOTIDE SEQUENCE [LARGE SCALE GENOMIC DNA]</scope>
    <source>
        <strain evidence="8 9">JCM 30529</strain>
    </source>
</reference>
<evidence type="ECO:0000256" key="3">
    <source>
        <dbReference type="ARBA" id="ARBA00023015"/>
    </source>
</evidence>
<dbReference type="PANTHER" id="PTHR30173:SF43">
    <property type="entry name" value="ECF RNA POLYMERASE SIGMA FACTOR SIGI-RELATED"/>
    <property type="match status" value="1"/>
</dbReference>
<evidence type="ECO:0000259" key="7">
    <source>
        <dbReference type="Pfam" id="PF08281"/>
    </source>
</evidence>
<protein>
    <submittedName>
        <fullName evidence="8">Sigma-70 family RNA polymerase sigma factor</fullName>
    </submittedName>
</protein>
<gene>
    <name evidence="8" type="ORF">E1091_08165</name>
</gene>
<keyword evidence="9" id="KW-1185">Reference proteome</keyword>
<evidence type="ECO:0000313" key="9">
    <source>
        <dbReference type="Proteomes" id="UP000295626"/>
    </source>
</evidence>
<dbReference type="Pfam" id="PF08281">
    <property type="entry name" value="Sigma70_r4_2"/>
    <property type="match status" value="1"/>
</dbReference>
<keyword evidence="5" id="KW-0804">Transcription</keyword>
<dbReference type="Pfam" id="PF04542">
    <property type="entry name" value="Sigma70_r2"/>
    <property type="match status" value="1"/>
</dbReference>
<organism evidence="8 9">
    <name type="scientific">Micromonospora fluostatini</name>
    <dbReference type="NCBI Taxonomy" id="1629071"/>
    <lineage>
        <taxon>Bacteria</taxon>
        <taxon>Bacillati</taxon>
        <taxon>Actinomycetota</taxon>
        <taxon>Actinomycetes</taxon>
        <taxon>Micromonosporales</taxon>
        <taxon>Micromonosporaceae</taxon>
        <taxon>Micromonospora</taxon>
    </lineage>
</organism>
<dbReference type="InterPro" id="IPR013249">
    <property type="entry name" value="RNA_pol_sigma70_r4_t2"/>
</dbReference>
<evidence type="ECO:0000256" key="1">
    <source>
        <dbReference type="ARBA" id="ARBA00010641"/>
    </source>
</evidence>
<dbReference type="NCBIfam" id="TIGR02937">
    <property type="entry name" value="sigma70-ECF"/>
    <property type="match status" value="1"/>
</dbReference>
<dbReference type="SUPFAM" id="SSF88659">
    <property type="entry name" value="Sigma3 and sigma4 domains of RNA polymerase sigma factors"/>
    <property type="match status" value="1"/>
</dbReference>
<keyword evidence="3" id="KW-0805">Transcription regulation</keyword>
<dbReference type="InterPro" id="IPR013325">
    <property type="entry name" value="RNA_pol_sigma_r2"/>
</dbReference>
<comment type="similarity">
    <text evidence="1">Belongs to the sigma-70 factor family. ECF subfamily.</text>
</comment>
<dbReference type="Gene3D" id="1.10.1740.10">
    <property type="match status" value="1"/>
</dbReference>
<dbReference type="InterPro" id="IPR014284">
    <property type="entry name" value="RNA_pol_sigma-70_dom"/>
</dbReference>
<evidence type="ECO:0000313" key="8">
    <source>
        <dbReference type="EMBL" id="TDB97790.1"/>
    </source>
</evidence>
<dbReference type="InterPro" id="IPR036388">
    <property type="entry name" value="WH-like_DNA-bd_sf"/>
</dbReference>
<evidence type="ECO:0000256" key="5">
    <source>
        <dbReference type="ARBA" id="ARBA00023163"/>
    </source>
</evidence>
<dbReference type="InterPro" id="IPR032710">
    <property type="entry name" value="NTF2-like_dom_sf"/>
</dbReference>
<comment type="subunit">
    <text evidence="2">Interacts transiently with the RNA polymerase catalytic core formed by RpoA, RpoB, RpoC and RpoZ (2 alpha, 1 beta, 1 beta' and 1 omega subunit) to form the RNA polymerase holoenzyme that can initiate transcription.</text>
</comment>
<accession>A0ABY2DHW2</accession>
<feature type="domain" description="RNA polymerase sigma-70 region 2" evidence="6">
    <location>
        <begin position="7"/>
        <end position="71"/>
    </location>
</feature>
<keyword evidence="4" id="KW-0731">Sigma factor</keyword>
<sequence>MELVEHFEASRARLMSLAYRIVGSHHDAEDAVQAAWLRARSADPAQLVNPEGWLTTVTARLCLDQLRARQRQREVPLSADDIPGEQLTADEAFVRREDVSRALLVVLDELSPPQRVAYVLHDLFAVPFYEVGPVLDTTAAAAKKLASRARIRLRDARPVDLSGSAHQMEIIDAFLAAARGGDIARLVTLLAPDVVRTSDLGFLADGTAPVVRGPWAVAEETRAFMDRIAAAVPVLVEGHPGAVIAPGGHPLALIRIRIHDGLVTSIAIAPYERGTVSLPAALCDGAWRSSTGRPCPCYHRRPIPDDPHLGQHRLHGH</sequence>
<dbReference type="Gene3D" id="3.10.450.50">
    <property type="match status" value="1"/>
</dbReference>
<name>A0ABY2DHW2_9ACTN</name>
<dbReference type="PANTHER" id="PTHR30173">
    <property type="entry name" value="SIGMA 19 FACTOR"/>
    <property type="match status" value="1"/>
</dbReference>
<dbReference type="SUPFAM" id="SSF88946">
    <property type="entry name" value="Sigma2 domain of RNA polymerase sigma factors"/>
    <property type="match status" value="1"/>
</dbReference>
<feature type="domain" description="RNA polymerase sigma factor 70 region 4 type 2" evidence="7">
    <location>
        <begin position="101"/>
        <end position="153"/>
    </location>
</feature>
<dbReference type="SUPFAM" id="SSF54427">
    <property type="entry name" value="NTF2-like"/>
    <property type="match status" value="1"/>
</dbReference>
<dbReference type="InterPro" id="IPR013324">
    <property type="entry name" value="RNA_pol_sigma_r3/r4-like"/>
</dbReference>
<dbReference type="Proteomes" id="UP000295626">
    <property type="component" value="Unassembled WGS sequence"/>
</dbReference>
<dbReference type="Gene3D" id="1.10.10.10">
    <property type="entry name" value="Winged helix-like DNA-binding domain superfamily/Winged helix DNA-binding domain"/>
    <property type="match status" value="1"/>
</dbReference>
<evidence type="ECO:0000256" key="4">
    <source>
        <dbReference type="ARBA" id="ARBA00023082"/>
    </source>
</evidence>
<dbReference type="EMBL" id="SMKE01000220">
    <property type="protein sequence ID" value="TDB97790.1"/>
    <property type="molecule type" value="Genomic_DNA"/>
</dbReference>
<proteinExistence type="inferred from homology"/>
<dbReference type="InterPro" id="IPR007627">
    <property type="entry name" value="RNA_pol_sigma70_r2"/>
</dbReference>
<comment type="caution">
    <text evidence="8">The sequence shown here is derived from an EMBL/GenBank/DDBJ whole genome shotgun (WGS) entry which is preliminary data.</text>
</comment>